<organism evidence="2 3">
    <name type="scientific">Cymbomonas tetramitiformis</name>
    <dbReference type="NCBI Taxonomy" id="36881"/>
    <lineage>
        <taxon>Eukaryota</taxon>
        <taxon>Viridiplantae</taxon>
        <taxon>Chlorophyta</taxon>
        <taxon>Pyramimonadophyceae</taxon>
        <taxon>Pyramimonadales</taxon>
        <taxon>Pyramimonadaceae</taxon>
        <taxon>Cymbomonas</taxon>
    </lineage>
</organism>
<feature type="compositionally biased region" description="Basic and acidic residues" evidence="1">
    <location>
        <begin position="229"/>
        <end position="247"/>
    </location>
</feature>
<proteinExistence type="predicted"/>
<feature type="compositionally biased region" description="Gly residues" evidence="1">
    <location>
        <begin position="194"/>
        <end position="204"/>
    </location>
</feature>
<feature type="compositionally biased region" description="Basic and acidic residues" evidence="1">
    <location>
        <begin position="307"/>
        <end position="330"/>
    </location>
</feature>
<feature type="region of interest" description="Disordered" evidence="1">
    <location>
        <begin position="96"/>
        <end position="330"/>
    </location>
</feature>
<protein>
    <submittedName>
        <fullName evidence="2">Uncharacterized protein</fullName>
    </submittedName>
</protein>
<dbReference type="Proteomes" id="UP001190700">
    <property type="component" value="Unassembled WGS sequence"/>
</dbReference>
<evidence type="ECO:0000313" key="3">
    <source>
        <dbReference type="Proteomes" id="UP001190700"/>
    </source>
</evidence>
<feature type="region of interest" description="Disordered" evidence="1">
    <location>
        <begin position="1"/>
        <end position="46"/>
    </location>
</feature>
<feature type="compositionally biased region" description="Basic and acidic residues" evidence="1">
    <location>
        <begin position="12"/>
        <end position="21"/>
    </location>
</feature>
<feature type="compositionally biased region" description="Polar residues" evidence="1">
    <location>
        <begin position="22"/>
        <end position="31"/>
    </location>
</feature>
<feature type="compositionally biased region" description="Low complexity" evidence="1">
    <location>
        <begin position="248"/>
        <end position="272"/>
    </location>
</feature>
<feature type="compositionally biased region" description="Basic and acidic residues" evidence="1">
    <location>
        <begin position="275"/>
        <end position="298"/>
    </location>
</feature>
<dbReference type="EMBL" id="LGRX02012070">
    <property type="protein sequence ID" value="KAK3268002.1"/>
    <property type="molecule type" value="Genomic_DNA"/>
</dbReference>
<accession>A0AAE0FYF4</accession>
<feature type="compositionally biased region" description="Basic and acidic residues" evidence="1">
    <location>
        <begin position="145"/>
        <end position="160"/>
    </location>
</feature>
<reference evidence="2 3" key="1">
    <citation type="journal article" date="2015" name="Genome Biol. Evol.">
        <title>Comparative Genomics of a Bacterivorous Green Alga Reveals Evolutionary Causalities and Consequences of Phago-Mixotrophic Mode of Nutrition.</title>
        <authorList>
            <person name="Burns J.A."/>
            <person name="Paasch A."/>
            <person name="Narechania A."/>
            <person name="Kim E."/>
        </authorList>
    </citation>
    <scope>NUCLEOTIDE SEQUENCE [LARGE SCALE GENOMIC DNA]</scope>
    <source>
        <strain evidence="2 3">PLY_AMNH</strain>
    </source>
</reference>
<name>A0AAE0FYF4_9CHLO</name>
<sequence>MAGESEATADENALKQAKERLTSQQTATSSALGDLEKWKSPPSQEEWSKFIQSQLEAHLEACKFWREILPPAPPSEVEILDEKLDANAAAFRALGMKGRRLPSKPLAERKAALPAKPELRSAPTTPKEGARNQTENTAEDGATAEPKETKSGKDDAKEENLSPASSKDAMRRRSLTMGAPTLAGIPGAAKAGLPGMGGMGGMGGINMNAELKGLLKKREGGPAAAAKTESSEGRDSKSSNSSQEKEGSPSAAAAPQPAWMLNLKSAKSASLSEKPLCEKKEATAEKAKPSWMVELEKKRAAKTAEAAGDKKEEVKKEEVKKEEVKKEGEK</sequence>
<keyword evidence="3" id="KW-1185">Reference proteome</keyword>
<gene>
    <name evidence="2" type="ORF">CYMTET_23469</name>
</gene>
<dbReference type="AlphaFoldDB" id="A0AAE0FYF4"/>
<evidence type="ECO:0000256" key="1">
    <source>
        <dbReference type="SAM" id="MobiDB-lite"/>
    </source>
</evidence>
<comment type="caution">
    <text evidence="2">The sequence shown here is derived from an EMBL/GenBank/DDBJ whole genome shotgun (WGS) entry which is preliminary data.</text>
</comment>
<evidence type="ECO:0000313" key="2">
    <source>
        <dbReference type="EMBL" id="KAK3268002.1"/>
    </source>
</evidence>